<dbReference type="EMBL" id="LBJQ01000006">
    <property type="protein sequence ID" value="RXH38091.1"/>
    <property type="molecule type" value="Genomic_DNA"/>
</dbReference>
<comment type="caution">
    <text evidence="2">The sequence shown here is derived from an EMBL/GenBank/DDBJ whole genome shotgun (WGS) entry which is preliminary data.</text>
</comment>
<keyword evidence="1" id="KW-0472">Membrane</keyword>
<protein>
    <submittedName>
        <fullName evidence="2">Uncharacterized protein</fullName>
    </submittedName>
</protein>
<keyword evidence="1" id="KW-1133">Transmembrane helix</keyword>
<sequence>MLGWLVRILFAIAAPITALFVARDALNFGLIQTVVTMLLVTGLVWLIAVYTGRDRQAPR</sequence>
<dbReference type="Proteomes" id="UP000289546">
    <property type="component" value="Unassembled WGS sequence"/>
</dbReference>
<name>A0A4Q0SJ90_9BRAD</name>
<keyword evidence="3" id="KW-1185">Reference proteome</keyword>
<evidence type="ECO:0000313" key="3">
    <source>
        <dbReference type="Proteomes" id="UP000289546"/>
    </source>
</evidence>
<gene>
    <name evidence="2" type="ORF">XH99_02225</name>
</gene>
<organism evidence="2 3">
    <name type="scientific">Bradyrhizobium nanningense</name>
    <dbReference type="NCBI Taxonomy" id="1325118"/>
    <lineage>
        <taxon>Bacteria</taxon>
        <taxon>Pseudomonadati</taxon>
        <taxon>Pseudomonadota</taxon>
        <taxon>Alphaproteobacteria</taxon>
        <taxon>Hyphomicrobiales</taxon>
        <taxon>Nitrobacteraceae</taxon>
        <taxon>Bradyrhizobium</taxon>
    </lineage>
</organism>
<proteinExistence type="predicted"/>
<dbReference type="AlphaFoldDB" id="A0A4Q0SJ90"/>
<dbReference type="RefSeq" id="WP_128916361.1">
    <property type="nucleotide sequence ID" value="NZ_LBJC01000028.1"/>
</dbReference>
<reference evidence="2 3" key="1">
    <citation type="submission" date="2015-04" db="EMBL/GenBank/DDBJ databases">
        <title>Comparative genomics of rhizobia nodulating Arachis hypogaea in China.</title>
        <authorList>
            <person name="Li Y."/>
        </authorList>
    </citation>
    <scope>NUCLEOTIDE SEQUENCE [LARGE SCALE GENOMIC DNA]</scope>
    <source>
        <strain evidence="2 3">CCBAU 51757</strain>
    </source>
</reference>
<keyword evidence="1" id="KW-0812">Transmembrane</keyword>
<accession>A0A4Q0SJ90</accession>
<evidence type="ECO:0000256" key="1">
    <source>
        <dbReference type="SAM" id="Phobius"/>
    </source>
</evidence>
<feature type="transmembrane region" description="Helical" evidence="1">
    <location>
        <begin position="28"/>
        <end position="50"/>
    </location>
</feature>
<dbReference type="OrthoDB" id="8453239at2"/>
<evidence type="ECO:0000313" key="2">
    <source>
        <dbReference type="EMBL" id="RXH38091.1"/>
    </source>
</evidence>